<name>A0AAV8ZGU2_9CUCU</name>
<evidence type="ECO:0000256" key="2">
    <source>
        <dbReference type="SAM" id="Phobius"/>
    </source>
</evidence>
<feature type="transmembrane region" description="Helical" evidence="2">
    <location>
        <begin position="12"/>
        <end position="30"/>
    </location>
</feature>
<keyword evidence="2" id="KW-1133">Transmembrane helix</keyword>
<sequence length="296" mass="33727">MSGKTKNPLQTLILGCHNFVKLSALYLLLLRNRKCQWKLLEYLQTQQINKNMSDPENWGEDDDNDPDYVPPGEMENGHITQSSNSNTEESDSSDDENPASSNNGQFDTDLPTAHRYLGKLNNVSGYTLYDDGEIIDILAIYTTTMVFPGFTLPLLMNNYVETTIMQNFIEKNKVFVLLCANTTFNGIYNFGVTMEIFETQMRNNVLNIKARGRQRCKLVPGCEIKNWAGRLKQVTIKIIADPEITTPPLYHLAQYPIPSWVYDKYEISYCVKLLLDGLSHYVGGKSIVINDWLTLE</sequence>
<accession>A0AAV8ZGU2</accession>
<proteinExistence type="predicted"/>
<dbReference type="SUPFAM" id="SSF88697">
    <property type="entry name" value="PUA domain-like"/>
    <property type="match status" value="1"/>
</dbReference>
<dbReference type="Proteomes" id="UP001162156">
    <property type="component" value="Unassembled WGS sequence"/>
</dbReference>
<evidence type="ECO:0000256" key="1">
    <source>
        <dbReference type="SAM" id="MobiDB-lite"/>
    </source>
</evidence>
<protein>
    <submittedName>
        <fullName evidence="3">Uncharacterized protein</fullName>
    </submittedName>
</protein>
<dbReference type="InterPro" id="IPR015947">
    <property type="entry name" value="PUA-like_sf"/>
</dbReference>
<keyword evidence="2" id="KW-0812">Transmembrane</keyword>
<feature type="compositionally biased region" description="Acidic residues" evidence="1">
    <location>
        <begin position="57"/>
        <end position="66"/>
    </location>
</feature>
<keyword evidence="4" id="KW-1185">Reference proteome</keyword>
<reference evidence="3" key="1">
    <citation type="journal article" date="2023" name="Insect Mol. Biol.">
        <title>Genome sequencing provides insights into the evolution of gene families encoding plant cell wall-degrading enzymes in longhorned beetles.</title>
        <authorList>
            <person name="Shin N.R."/>
            <person name="Okamura Y."/>
            <person name="Kirsch R."/>
            <person name="Pauchet Y."/>
        </authorList>
    </citation>
    <scope>NUCLEOTIDE SEQUENCE</scope>
    <source>
        <strain evidence="3">RBIC_L_NR</strain>
    </source>
</reference>
<evidence type="ECO:0000313" key="4">
    <source>
        <dbReference type="Proteomes" id="UP001162156"/>
    </source>
</evidence>
<organism evidence="3 4">
    <name type="scientific">Rhamnusium bicolor</name>
    <dbReference type="NCBI Taxonomy" id="1586634"/>
    <lineage>
        <taxon>Eukaryota</taxon>
        <taxon>Metazoa</taxon>
        <taxon>Ecdysozoa</taxon>
        <taxon>Arthropoda</taxon>
        <taxon>Hexapoda</taxon>
        <taxon>Insecta</taxon>
        <taxon>Pterygota</taxon>
        <taxon>Neoptera</taxon>
        <taxon>Endopterygota</taxon>
        <taxon>Coleoptera</taxon>
        <taxon>Polyphaga</taxon>
        <taxon>Cucujiformia</taxon>
        <taxon>Chrysomeloidea</taxon>
        <taxon>Cerambycidae</taxon>
        <taxon>Lepturinae</taxon>
        <taxon>Rhagiini</taxon>
        <taxon>Rhamnusium</taxon>
    </lineage>
</organism>
<feature type="region of interest" description="Disordered" evidence="1">
    <location>
        <begin position="52"/>
        <end position="107"/>
    </location>
</feature>
<keyword evidence="2" id="KW-0472">Membrane</keyword>
<evidence type="ECO:0000313" key="3">
    <source>
        <dbReference type="EMBL" id="KAJ8963545.1"/>
    </source>
</evidence>
<comment type="caution">
    <text evidence="3">The sequence shown here is derived from an EMBL/GenBank/DDBJ whole genome shotgun (WGS) entry which is preliminary data.</text>
</comment>
<dbReference type="EMBL" id="JANEYF010001537">
    <property type="protein sequence ID" value="KAJ8963545.1"/>
    <property type="molecule type" value="Genomic_DNA"/>
</dbReference>
<dbReference type="Gene3D" id="2.30.130.40">
    <property type="entry name" value="LON domain-like"/>
    <property type="match status" value="1"/>
</dbReference>
<gene>
    <name evidence="3" type="ORF">NQ314_005550</name>
</gene>
<feature type="compositionally biased region" description="Acidic residues" evidence="1">
    <location>
        <begin position="88"/>
        <end position="97"/>
    </location>
</feature>
<dbReference type="AlphaFoldDB" id="A0AAV8ZGU2"/>
<dbReference type="InterPro" id="IPR046336">
    <property type="entry name" value="Lon_prtase_N_sf"/>
</dbReference>